<sequence length="416" mass="46138">MATQLFSRSLPKTLILASKFSRSFLTATGAASPHSSFSLLRRLRPLAAILAADFRRLSASPSAREFATRATSSSLNDPNPNWSNRPPKETILLDGCDFEHWLVVMEKPDEQLTRDEIIDSYIKTLAMVVGSEEEARMKIYSVSTRCYFAFGCLVSEELSYKIKELPKVRWVLPDSYLDVKNKDYGGEPFINGQAVPYDPKYHEEWIRNNTKAQERNRRNDRPRNFDRSRNFERRRENMQNREFPNASANRPTGPDMNAPAASSMPPNNFSHNMPPHNYAGMPQGNYPGGPPPPPNNFNRPPPPNNFNGPPPPPPNNFNGPPPPPPNNFNGPPPPPPPPNNFNGPPPLRNYAPPPPNPGGAPPHNYGGPQPNNYWGAPQPNNYGGPSNSSGLPAQNYGGAQPNAGGWSNNVHNNQQE</sequence>
<evidence type="ECO:0000313" key="6">
    <source>
        <dbReference type="Proteomes" id="UP001642487"/>
    </source>
</evidence>
<evidence type="ECO:0000256" key="2">
    <source>
        <dbReference type="ARBA" id="ARBA00022946"/>
    </source>
</evidence>
<protein>
    <recommendedName>
        <fullName evidence="4">MORF/ORRM1/DAG-like MORF domain-containing protein</fullName>
    </recommendedName>
</protein>
<dbReference type="Proteomes" id="UP001642487">
    <property type="component" value="Chromosome 6"/>
</dbReference>
<feature type="compositionally biased region" description="Pro residues" evidence="3">
    <location>
        <begin position="288"/>
        <end position="360"/>
    </location>
</feature>
<evidence type="ECO:0000256" key="3">
    <source>
        <dbReference type="SAM" id="MobiDB-lite"/>
    </source>
</evidence>
<dbReference type="PANTHER" id="PTHR31346:SF4">
    <property type="entry name" value="MULTIPLE ORGANELLAR RNA EDITING FACTOR 8, CHLOROPLASTIC_MITOCHONDRIAL"/>
    <property type="match status" value="1"/>
</dbReference>
<name>A0ABP0YUX2_9ROSI</name>
<keyword evidence="2" id="KW-0809">Transit peptide</keyword>
<dbReference type="PANTHER" id="PTHR31346">
    <property type="entry name" value="MULTIPLE ORGANELLAR RNA EDITING FACTOR 2, CHLOROPLASTIC-RELATED-RELATED"/>
    <property type="match status" value="1"/>
</dbReference>
<dbReference type="EMBL" id="OZ021740">
    <property type="protein sequence ID" value="CAK9324332.1"/>
    <property type="molecule type" value="Genomic_DNA"/>
</dbReference>
<keyword evidence="6" id="KW-1185">Reference proteome</keyword>
<proteinExistence type="predicted"/>
<gene>
    <name evidence="5" type="ORF">CITCOLO1_LOCUS16566</name>
</gene>
<organism evidence="5 6">
    <name type="scientific">Citrullus colocynthis</name>
    <name type="common">colocynth</name>
    <dbReference type="NCBI Taxonomy" id="252529"/>
    <lineage>
        <taxon>Eukaryota</taxon>
        <taxon>Viridiplantae</taxon>
        <taxon>Streptophyta</taxon>
        <taxon>Embryophyta</taxon>
        <taxon>Tracheophyta</taxon>
        <taxon>Spermatophyta</taxon>
        <taxon>Magnoliopsida</taxon>
        <taxon>eudicotyledons</taxon>
        <taxon>Gunneridae</taxon>
        <taxon>Pentapetalae</taxon>
        <taxon>rosids</taxon>
        <taxon>fabids</taxon>
        <taxon>Cucurbitales</taxon>
        <taxon>Cucurbitaceae</taxon>
        <taxon>Benincaseae</taxon>
        <taxon>Citrullus</taxon>
    </lineage>
</organism>
<evidence type="ECO:0000259" key="4">
    <source>
        <dbReference type="Pfam" id="PF21864"/>
    </source>
</evidence>
<accession>A0ABP0YUX2</accession>
<reference evidence="5 6" key="1">
    <citation type="submission" date="2024-03" db="EMBL/GenBank/DDBJ databases">
        <authorList>
            <person name="Gkanogiannis A."/>
            <person name="Becerra Lopez-Lavalle L."/>
        </authorList>
    </citation>
    <scope>NUCLEOTIDE SEQUENCE [LARGE SCALE GENOMIC DNA]</scope>
</reference>
<feature type="region of interest" description="Disordered" evidence="3">
    <location>
        <begin position="209"/>
        <end position="416"/>
    </location>
</feature>
<feature type="domain" description="MORF/ORRM1/DAG-like MORF" evidence="4">
    <location>
        <begin position="98"/>
        <end position="189"/>
    </location>
</feature>
<dbReference type="InterPro" id="IPR054059">
    <property type="entry name" value="MORF/ORRM1/DAG-like_MORF"/>
</dbReference>
<feature type="compositionally biased region" description="Polar residues" evidence="3">
    <location>
        <begin position="378"/>
        <end position="392"/>
    </location>
</feature>
<feature type="compositionally biased region" description="Polar residues" evidence="3">
    <location>
        <begin position="240"/>
        <end position="250"/>
    </location>
</feature>
<keyword evidence="1" id="KW-0507">mRNA processing</keyword>
<feature type="compositionally biased region" description="Polar residues" evidence="3">
    <location>
        <begin position="405"/>
        <end position="416"/>
    </location>
</feature>
<evidence type="ECO:0000256" key="1">
    <source>
        <dbReference type="ARBA" id="ARBA00022664"/>
    </source>
</evidence>
<feature type="compositionally biased region" description="Basic and acidic residues" evidence="3">
    <location>
        <begin position="209"/>
        <end position="239"/>
    </location>
</feature>
<evidence type="ECO:0000313" key="5">
    <source>
        <dbReference type="EMBL" id="CAK9324332.1"/>
    </source>
</evidence>
<dbReference type="Pfam" id="PF21864">
    <property type="entry name" value="MORF_dom"/>
    <property type="match status" value="1"/>
</dbReference>
<dbReference type="InterPro" id="IPR039206">
    <property type="entry name" value="MORF/ORRM1/DAG-like"/>
</dbReference>